<keyword evidence="1" id="KW-0479">Metal-binding</keyword>
<dbReference type="PANTHER" id="PTHR43028">
    <property type="entry name" value="3'(2'),5'-BISPHOSPHATE NUCLEOTIDASE 1"/>
    <property type="match status" value="1"/>
</dbReference>
<dbReference type="Gene3D" id="3.30.540.10">
    <property type="entry name" value="Fructose-1,6-Bisphosphatase, subunit A, domain 1"/>
    <property type="match status" value="1"/>
</dbReference>
<evidence type="ECO:0000313" key="2">
    <source>
        <dbReference type="EMBL" id="MBB3074511.1"/>
    </source>
</evidence>
<comment type="caution">
    <text evidence="2">The sequence shown here is derived from an EMBL/GenBank/DDBJ whole genome shotgun (WGS) entry which is preliminary data.</text>
</comment>
<dbReference type="PANTHER" id="PTHR43028:SF5">
    <property type="entry name" value="3'(2'),5'-BISPHOSPHATE NUCLEOTIDASE 1"/>
    <property type="match status" value="1"/>
</dbReference>
<dbReference type="Pfam" id="PF00459">
    <property type="entry name" value="Inositol_P"/>
    <property type="match status" value="1"/>
</dbReference>
<dbReference type="SUPFAM" id="SSF56655">
    <property type="entry name" value="Carbohydrate phosphatase"/>
    <property type="match status" value="1"/>
</dbReference>
<keyword evidence="1" id="KW-0460">Magnesium</keyword>
<comment type="cofactor">
    <cofactor evidence="1">
        <name>Mg(2+)</name>
        <dbReference type="ChEBI" id="CHEBI:18420"/>
    </cofactor>
</comment>
<feature type="binding site" evidence="1">
    <location>
        <position position="93"/>
    </location>
    <ligand>
        <name>Mg(2+)</name>
        <dbReference type="ChEBI" id="CHEBI:18420"/>
        <label>2</label>
    </ligand>
</feature>
<feature type="binding site" evidence="1">
    <location>
        <position position="206"/>
    </location>
    <ligand>
        <name>Mg(2+)</name>
        <dbReference type="ChEBI" id="CHEBI:18420"/>
        <label>1</label>
        <note>catalytic</note>
    </ligand>
</feature>
<dbReference type="InterPro" id="IPR050725">
    <property type="entry name" value="CysQ/Inositol_MonoPase"/>
</dbReference>
<keyword evidence="3" id="KW-1185">Reference proteome</keyword>
<reference evidence="2 3" key="1">
    <citation type="submission" date="2020-08" db="EMBL/GenBank/DDBJ databases">
        <title>Genomic Encyclopedia of Type Strains, Phase III (KMG-III): the genomes of soil and plant-associated and newly described type strains.</title>
        <authorList>
            <person name="Whitman W."/>
        </authorList>
    </citation>
    <scope>NUCLEOTIDE SEQUENCE [LARGE SCALE GENOMIC DNA]</scope>
    <source>
        <strain evidence="2 3">CECT 3237</strain>
    </source>
</reference>
<evidence type="ECO:0000313" key="3">
    <source>
        <dbReference type="Proteomes" id="UP000572907"/>
    </source>
</evidence>
<dbReference type="GO" id="GO:0050427">
    <property type="term" value="P:3'-phosphoadenosine 5'-phosphosulfate metabolic process"/>
    <property type="evidence" value="ECO:0007669"/>
    <property type="project" value="TreeGrafter"/>
</dbReference>
<sequence>MSTSDTHDTGEAHDDDHAFARACAEEAGARLLEIRAAAAPDTDPRELRAAGDRGAQSVLADLLKRHRPYDATLSEEAADDHARLRARRVWIIDPLDGTREFAEAPREDWAVHVALWEEGELRAGAVALPARGTVLCTDDPVPPRAPVRRRPRMLVSRTRAPEFVTRLAEELGADVVPQGSAGAKTASVVLGEADLYVHAGGQYEWDSAAPAAVAAHYGCTVLRLDGSVPRYNRPDPKLPDLAVCAPELHEPFRAAFARVCPDWPVAEEGAGV</sequence>
<dbReference type="Proteomes" id="UP000572907">
    <property type="component" value="Unassembled WGS sequence"/>
</dbReference>
<dbReference type="GO" id="GO:0046872">
    <property type="term" value="F:metal ion binding"/>
    <property type="evidence" value="ECO:0007669"/>
    <property type="project" value="UniProtKB-KW"/>
</dbReference>
<dbReference type="GO" id="GO:0008441">
    <property type="term" value="F:3'(2'),5'-bisphosphate nucleotidase activity"/>
    <property type="evidence" value="ECO:0007669"/>
    <property type="project" value="UniProtKB-EC"/>
</dbReference>
<protein>
    <submittedName>
        <fullName evidence="2">3'(2'), 5'-bisphosphate nucleotidase</fullName>
        <ecNumber evidence="2">3.1.3.7</ecNumber>
    </submittedName>
</protein>
<dbReference type="InterPro" id="IPR000760">
    <property type="entry name" value="Inositol_monophosphatase-like"/>
</dbReference>
<feature type="binding site" evidence="1">
    <location>
        <position position="95"/>
    </location>
    <ligand>
        <name>Mg(2+)</name>
        <dbReference type="ChEBI" id="CHEBI:18420"/>
        <label>1</label>
        <note>catalytic</note>
    </ligand>
</feature>
<dbReference type="Gene3D" id="3.40.190.80">
    <property type="match status" value="1"/>
</dbReference>
<feature type="binding site" evidence="1">
    <location>
        <position position="96"/>
    </location>
    <ligand>
        <name>Mg(2+)</name>
        <dbReference type="ChEBI" id="CHEBI:18420"/>
        <label>1</label>
        <note>catalytic</note>
    </ligand>
</feature>
<organism evidence="2 3">
    <name type="scientific">Streptomyces violarus</name>
    <dbReference type="NCBI Taxonomy" id="67380"/>
    <lineage>
        <taxon>Bacteria</taxon>
        <taxon>Bacillati</taxon>
        <taxon>Actinomycetota</taxon>
        <taxon>Actinomycetes</taxon>
        <taxon>Kitasatosporales</taxon>
        <taxon>Streptomycetaceae</taxon>
        <taxon>Streptomyces</taxon>
    </lineage>
</organism>
<name>A0A7W4ZLC6_9ACTN</name>
<dbReference type="RefSeq" id="WP_184588048.1">
    <property type="nucleotide sequence ID" value="NZ_BMUP01000001.1"/>
</dbReference>
<evidence type="ECO:0000256" key="1">
    <source>
        <dbReference type="PIRSR" id="PIRSR600760-2"/>
    </source>
</evidence>
<gene>
    <name evidence="2" type="ORF">FHS41_000980</name>
</gene>
<accession>A0A7W4ZLC6</accession>
<dbReference type="EC" id="3.1.3.7" evidence="2"/>
<dbReference type="EMBL" id="JACHXE010000001">
    <property type="protein sequence ID" value="MBB3074511.1"/>
    <property type="molecule type" value="Genomic_DNA"/>
</dbReference>
<proteinExistence type="predicted"/>
<dbReference type="GO" id="GO:0000103">
    <property type="term" value="P:sulfate assimilation"/>
    <property type="evidence" value="ECO:0007669"/>
    <property type="project" value="TreeGrafter"/>
</dbReference>
<dbReference type="CDD" id="cd01638">
    <property type="entry name" value="CysQ"/>
    <property type="match status" value="1"/>
</dbReference>
<feature type="binding site" evidence="1">
    <location>
        <position position="75"/>
    </location>
    <ligand>
        <name>Mg(2+)</name>
        <dbReference type="ChEBI" id="CHEBI:18420"/>
        <label>1</label>
        <note>catalytic</note>
    </ligand>
</feature>
<dbReference type="PRINTS" id="PR00377">
    <property type="entry name" value="IMPHPHTASES"/>
</dbReference>
<keyword evidence="2" id="KW-0378">Hydrolase</keyword>
<dbReference type="AlphaFoldDB" id="A0A7W4ZLC6"/>